<name>A0A917DFQ4_9MICO</name>
<feature type="transmembrane region" description="Helical" evidence="1">
    <location>
        <begin position="63"/>
        <end position="83"/>
    </location>
</feature>
<dbReference type="Proteomes" id="UP000633205">
    <property type="component" value="Unassembled WGS sequence"/>
</dbReference>
<comment type="caution">
    <text evidence="2">The sequence shown here is derived from an EMBL/GenBank/DDBJ whole genome shotgun (WGS) entry which is preliminary data.</text>
</comment>
<evidence type="ECO:0000313" key="2">
    <source>
        <dbReference type="EMBL" id="GGD32344.1"/>
    </source>
</evidence>
<evidence type="ECO:0000313" key="3">
    <source>
        <dbReference type="Proteomes" id="UP000633205"/>
    </source>
</evidence>
<organism evidence="2 3">
    <name type="scientific">Microbacterium faecale</name>
    <dbReference type="NCBI Taxonomy" id="1804630"/>
    <lineage>
        <taxon>Bacteria</taxon>
        <taxon>Bacillati</taxon>
        <taxon>Actinomycetota</taxon>
        <taxon>Actinomycetes</taxon>
        <taxon>Micrococcales</taxon>
        <taxon>Microbacteriaceae</taxon>
        <taxon>Microbacterium</taxon>
    </lineage>
</organism>
<sequence>MDILRDVVIIVHLIGFAVLFGGWIVELFGKRGVSKVMQWGLVIALVAGLALAAPWGLDGDMNYMKIGVKLIVVVVVGALLGIGGARQKRTGSVPAAIFWLIGLLTLANASIAILW</sequence>
<protein>
    <recommendedName>
        <fullName evidence="4">Fe-S protein</fullName>
    </recommendedName>
</protein>
<reference evidence="2" key="1">
    <citation type="journal article" date="2014" name="Int. J. Syst. Evol. Microbiol.">
        <title>Complete genome sequence of Corynebacterium casei LMG S-19264T (=DSM 44701T), isolated from a smear-ripened cheese.</title>
        <authorList>
            <consortium name="US DOE Joint Genome Institute (JGI-PGF)"/>
            <person name="Walter F."/>
            <person name="Albersmeier A."/>
            <person name="Kalinowski J."/>
            <person name="Ruckert C."/>
        </authorList>
    </citation>
    <scope>NUCLEOTIDE SEQUENCE</scope>
    <source>
        <strain evidence="2">CGMCC 1.15152</strain>
    </source>
</reference>
<evidence type="ECO:0008006" key="4">
    <source>
        <dbReference type="Google" id="ProtNLM"/>
    </source>
</evidence>
<proteinExistence type="predicted"/>
<accession>A0A917DFQ4</accession>
<dbReference type="AlphaFoldDB" id="A0A917DFQ4"/>
<feature type="transmembrane region" description="Helical" evidence="1">
    <location>
        <begin position="6"/>
        <end position="25"/>
    </location>
</feature>
<feature type="transmembrane region" description="Helical" evidence="1">
    <location>
        <begin position="95"/>
        <end position="114"/>
    </location>
</feature>
<keyword evidence="3" id="KW-1185">Reference proteome</keyword>
<dbReference type="RefSeq" id="WP_188711266.1">
    <property type="nucleotide sequence ID" value="NZ_BMHO01000001.1"/>
</dbReference>
<gene>
    <name evidence="2" type="ORF">GCM10010915_10870</name>
</gene>
<keyword evidence="1" id="KW-0812">Transmembrane</keyword>
<dbReference type="EMBL" id="BMHO01000001">
    <property type="protein sequence ID" value="GGD32344.1"/>
    <property type="molecule type" value="Genomic_DNA"/>
</dbReference>
<reference evidence="2" key="2">
    <citation type="submission" date="2020-09" db="EMBL/GenBank/DDBJ databases">
        <authorList>
            <person name="Sun Q."/>
            <person name="Zhou Y."/>
        </authorList>
    </citation>
    <scope>NUCLEOTIDE SEQUENCE</scope>
    <source>
        <strain evidence="2">CGMCC 1.15152</strain>
    </source>
</reference>
<feature type="transmembrane region" description="Helical" evidence="1">
    <location>
        <begin position="37"/>
        <end position="57"/>
    </location>
</feature>
<keyword evidence="1" id="KW-1133">Transmembrane helix</keyword>
<keyword evidence="1" id="KW-0472">Membrane</keyword>
<evidence type="ECO:0000256" key="1">
    <source>
        <dbReference type="SAM" id="Phobius"/>
    </source>
</evidence>